<dbReference type="InterPro" id="IPR001173">
    <property type="entry name" value="Glyco_trans_2-like"/>
</dbReference>
<keyword evidence="12" id="KW-1185">Reference proteome</keyword>
<comment type="caution">
    <text evidence="11">The sequence shown here is derived from an EMBL/GenBank/DDBJ whole genome shotgun (WGS) entry which is preliminary data.</text>
</comment>
<evidence type="ECO:0000256" key="2">
    <source>
        <dbReference type="ARBA" id="ARBA00022475"/>
    </source>
</evidence>
<dbReference type="OrthoDB" id="9807778at2"/>
<protein>
    <submittedName>
        <fullName evidence="11">Glycosyltransferase</fullName>
    </submittedName>
</protein>
<evidence type="ECO:0000256" key="1">
    <source>
        <dbReference type="ARBA" id="ARBA00004651"/>
    </source>
</evidence>
<dbReference type="Gene3D" id="3.90.550.10">
    <property type="entry name" value="Spore Coat Polysaccharide Biosynthesis Protein SpsA, Chain A"/>
    <property type="match status" value="1"/>
</dbReference>
<gene>
    <name evidence="11" type="ORF">E2R66_20340</name>
</gene>
<evidence type="ECO:0000256" key="8">
    <source>
        <dbReference type="ARBA" id="ARBA00038152"/>
    </source>
</evidence>
<evidence type="ECO:0000313" key="11">
    <source>
        <dbReference type="EMBL" id="TFF34922.1"/>
    </source>
</evidence>
<dbReference type="PANTHER" id="PTHR48090">
    <property type="entry name" value="UNDECAPRENYL-PHOSPHATE 4-DEOXY-4-FORMAMIDO-L-ARABINOSE TRANSFERASE-RELATED"/>
    <property type="match status" value="1"/>
</dbReference>
<name>A0A4Y8S7M8_9SPHI</name>
<dbReference type="FunFam" id="3.90.550.10:FF:000079">
    <property type="entry name" value="Probable glycosyl transferase"/>
    <property type="match status" value="1"/>
</dbReference>
<reference evidence="11 12" key="1">
    <citation type="journal article" date="2017" name="Int. J. Syst. Evol. Microbiol.">
        <title>Mucilaginibacterpsychrotolerans sp. nov., isolated from peatlands.</title>
        <authorList>
            <person name="Deng Y."/>
            <person name="Shen L."/>
            <person name="Xu B."/>
            <person name="Liu Y."/>
            <person name="Gu Z."/>
            <person name="Liu H."/>
            <person name="Zhou Y."/>
        </authorList>
    </citation>
    <scope>NUCLEOTIDE SEQUENCE [LARGE SCALE GENOMIC DNA]</scope>
    <source>
        <strain evidence="11 12">NH7-4</strain>
    </source>
</reference>
<comment type="similarity">
    <text evidence="8">Belongs to the glycosyltransferase 2 family. GtrB subfamily.</text>
</comment>
<evidence type="ECO:0000313" key="12">
    <source>
        <dbReference type="Proteomes" id="UP000297540"/>
    </source>
</evidence>
<evidence type="ECO:0000256" key="5">
    <source>
        <dbReference type="ARBA" id="ARBA00022692"/>
    </source>
</evidence>
<dbReference type="CDD" id="cd04187">
    <property type="entry name" value="DPM1_like_bac"/>
    <property type="match status" value="1"/>
</dbReference>
<dbReference type="Pfam" id="PF00535">
    <property type="entry name" value="Glycos_transf_2"/>
    <property type="match status" value="1"/>
</dbReference>
<dbReference type="PANTHER" id="PTHR48090:SF1">
    <property type="entry name" value="PROPHAGE BACTOPRENOL GLUCOSYL TRANSFERASE HOMOLOG"/>
    <property type="match status" value="1"/>
</dbReference>
<keyword evidence="5 9" id="KW-0812">Transmembrane</keyword>
<feature type="transmembrane region" description="Helical" evidence="9">
    <location>
        <begin position="284"/>
        <end position="306"/>
    </location>
</feature>
<evidence type="ECO:0000256" key="3">
    <source>
        <dbReference type="ARBA" id="ARBA00022676"/>
    </source>
</evidence>
<proteinExistence type="inferred from homology"/>
<dbReference type="EMBL" id="SOZE01000025">
    <property type="protein sequence ID" value="TFF34922.1"/>
    <property type="molecule type" value="Genomic_DNA"/>
</dbReference>
<keyword evidence="4 11" id="KW-0808">Transferase</keyword>
<organism evidence="11 12">
    <name type="scientific">Mucilaginibacter psychrotolerans</name>
    <dbReference type="NCBI Taxonomy" id="1524096"/>
    <lineage>
        <taxon>Bacteria</taxon>
        <taxon>Pseudomonadati</taxon>
        <taxon>Bacteroidota</taxon>
        <taxon>Sphingobacteriia</taxon>
        <taxon>Sphingobacteriales</taxon>
        <taxon>Sphingobacteriaceae</taxon>
        <taxon>Mucilaginibacter</taxon>
    </lineage>
</organism>
<keyword evidence="3" id="KW-0328">Glycosyltransferase</keyword>
<evidence type="ECO:0000256" key="6">
    <source>
        <dbReference type="ARBA" id="ARBA00022989"/>
    </source>
</evidence>
<evidence type="ECO:0000256" key="4">
    <source>
        <dbReference type="ARBA" id="ARBA00022679"/>
    </source>
</evidence>
<dbReference type="SUPFAM" id="SSF53448">
    <property type="entry name" value="Nucleotide-diphospho-sugar transferases"/>
    <property type="match status" value="1"/>
</dbReference>
<sequence length="336" mass="38173">MRSVQERPKTRTAPPRKKVSVVVPAFNEAQNLPILIKGLRQVFDTLPYDYDFVFVDDGSKDDTADVLRTLHVQDNRIHYIKLSRNFGHQNALKAGLDYADGHCIICMDGDLQHPPQLIPAFLSKWEEGYDIVYSKRTSTEKVSLFKRATSNMFYALANRLSEINMEPGTADFRLIDRKVADALLQFKEIDPFLRGIIKWLGFSQYGISYTADPRHSGKSKYSFIKMVRFAFQGITSFSIRPLYFAVYLGFAFSTITAICLPYVLYCYYTGNAVVGYASAAWASILMAVFFLGGLQLIIMGIIGIYVGKIFLQTKLRPNYVVESSSIKQPQYDLVEF</sequence>
<dbReference type="GO" id="GO:0016757">
    <property type="term" value="F:glycosyltransferase activity"/>
    <property type="evidence" value="ECO:0007669"/>
    <property type="project" value="UniProtKB-KW"/>
</dbReference>
<keyword evidence="6 9" id="KW-1133">Transmembrane helix</keyword>
<dbReference type="GO" id="GO:0005886">
    <property type="term" value="C:plasma membrane"/>
    <property type="evidence" value="ECO:0007669"/>
    <property type="project" value="UniProtKB-SubCell"/>
</dbReference>
<comment type="subcellular location">
    <subcellularLocation>
        <location evidence="1">Cell membrane</location>
        <topology evidence="1">Multi-pass membrane protein</topology>
    </subcellularLocation>
</comment>
<dbReference type="InterPro" id="IPR050256">
    <property type="entry name" value="Glycosyltransferase_2"/>
</dbReference>
<dbReference type="Proteomes" id="UP000297540">
    <property type="component" value="Unassembled WGS sequence"/>
</dbReference>
<evidence type="ECO:0000256" key="9">
    <source>
        <dbReference type="SAM" id="Phobius"/>
    </source>
</evidence>
<dbReference type="AlphaFoldDB" id="A0A4Y8S7M8"/>
<feature type="transmembrane region" description="Helical" evidence="9">
    <location>
        <begin position="242"/>
        <end position="264"/>
    </location>
</feature>
<dbReference type="RefSeq" id="WP_133234177.1">
    <property type="nucleotide sequence ID" value="NZ_SOZE01000025.1"/>
</dbReference>
<evidence type="ECO:0000256" key="7">
    <source>
        <dbReference type="ARBA" id="ARBA00023136"/>
    </source>
</evidence>
<keyword evidence="2" id="KW-1003">Cell membrane</keyword>
<keyword evidence="7 9" id="KW-0472">Membrane</keyword>
<feature type="domain" description="Glycosyltransferase 2-like" evidence="10">
    <location>
        <begin position="20"/>
        <end position="182"/>
    </location>
</feature>
<evidence type="ECO:0000259" key="10">
    <source>
        <dbReference type="Pfam" id="PF00535"/>
    </source>
</evidence>
<accession>A0A4Y8S7M8</accession>
<dbReference type="InterPro" id="IPR029044">
    <property type="entry name" value="Nucleotide-diphossugar_trans"/>
</dbReference>